<evidence type="ECO:0000313" key="3">
    <source>
        <dbReference type="WBParaSite" id="SSLN_0000333101-mRNA-1"/>
    </source>
</evidence>
<dbReference type="Proteomes" id="UP000275846">
    <property type="component" value="Unassembled WGS sequence"/>
</dbReference>
<organism evidence="3">
    <name type="scientific">Schistocephalus solidus</name>
    <name type="common">Tapeworm</name>
    <dbReference type="NCBI Taxonomy" id="70667"/>
    <lineage>
        <taxon>Eukaryota</taxon>
        <taxon>Metazoa</taxon>
        <taxon>Spiralia</taxon>
        <taxon>Lophotrochozoa</taxon>
        <taxon>Platyhelminthes</taxon>
        <taxon>Cestoda</taxon>
        <taxon>Eucestoda</taxon>
        <taxon>Diphyllobothriidea</taxon>
        <taxon>Diphyllobothriidae</taxon>
        <taxon>Schistocephalus</taxon>
    </lineage>
</organism>
<gene>
    <name evidence="1" type="ORF">SSLN_LOCUS3231</name>
</gene>
<dbReference type="WBParaSite" id="SSLN_0000333101-mRNA-1">
    <property type="protein sequence ID" value="SSLN_0000333101-mRNA-1"/>
    <property type="gene ID" value="SSLN_0000333101"/>
</dbReference>
<reference evidence="1 2" key="2">
    <citation type="submission" date="2018-11" db="EMBL/GenBank/DDBJ databases">
        <authorList>
            <consortium name="Pathogen Informatics"/>
        </authorList>
    </citation>
    <scope>NUCLEOTIDE SEQUENCE [LARGE SCALE GENOMIC DNA]</scope>
    <source>
        <strain evidence="1 2">NST_G2</strain>
    </source>
</reference>
<proteinExistence type="predicted"/>
<reference evidence="3" key="1">
    <citation type="submission" date="2016-06" db="UniProtKB">
        <authorList>
            <consortium name="WormBaseParasite"/>
        </authorList>
    </citation>
    <scope>IDENTIFICATION</scope>
</reference>
<dbReference type="AlphaFoldDB" id="A0A183SG83"/>
<accession>A0A183SG83</accession>
<sequence>MKGLEKEVGAGYIFWSACKKEERRDAAVAFAIRNGIEGRLACLPQGINNRPMSSCPSLLGDMFAPIISAYAPPSQ</sequence>
<keyword evidence="2" id="KW-1185">Reference proteome</keyword>
<dbReference type="PROSITE" id="PS51257">
    <property type="entry name" value="PROKAR_LIPOPROTEIN"/>
    <property type="match status" value="1"/>
</dbReference>
<evidence type="ECO:0000313" key="1">
    <source>
        <dbReference type="EMBL" id="VDL89616.1"/>
    </source>
</evidence>
<protein>
    <submittedName>
        <fullName evidence="1 3">Uncharacterized protein</fullName>
    </submittedName>
</protein>
<dbReference type="EMBL" id="UYSU01032472">
    <property type="protein sequence ID" value="VDL89616.1"/>
    <property type="molecule type" value="Genomic_DNA"/>
</dbReference>
<evidence type="ECO:0000313" key="2">
    <source>
        <dbReference type="Proteomes" id="UP000275846"/>
    </source>
</evidence>
<name>A0A183SG83_SCHSO</name>